<name>A0A1H0WTC6_9ACTN</name>
<evidence type="ECO:0000313" key="5">
    <source>
        <dbReference type="Proteomes" id="UP000199497"/>
    </source>
</evidence>
<proteinExistence type="predicted"/>
<dbReference type="AlphaFoldDB" id="A0A1H0WTC6"/>
<dbReference type="EMBL" id="FNJR01000015">
    <property type="protein sequence ID" value="SDP93850.1"/>
    <property type="molecule type" value="Genomic_DNA"/>
</dbReference>
<reference evidence="5" key="1">
    <citation type="submission" date="2016-10" db="EMBL/GenBank/DDBJ databases">
        <authorList>
            <person name="Varghese N."/>
            <person name="Submissions S."/>
        </authorList>
    </citation>
    <scope>NUCLEOTIDE SEQUENCE [LARGE SCALE GENOMIC DNA]</scope>
    <source>
        <strain evidence="5">DSM 46732</strain>
    </source>
</reference>
<evidence type="ECO:0000259" key="3">
    <source>
        <dbReference type="Pfam" id="PF22845"/>
    </source>
</evidence>
<dbReference type="InterPro" id="IPR053883">
    <property type="entry name" value="DUF3097_N"/>
</dbReference>
<keyword evidence="5" id="KW-1185">Reference proteome</keyword>
<dbReference type="Pfam" id="PF11296">
    <property type="entry name" value="DUF3097_C"/>
    <property type="match status" value="1"/>
</dbReference>
<organism evidence="4 5">
    <name type="scientific">Actinopolyspora xinjiangensis</name>
    <dbReference type="NCBI Taxonomy" id="405564"/>
    <lineage>
        <taxon>Bacteria</taxon>
        <taxon>Bacillati</taxon>
        <taxon>Actinomycetota</taxon>
        <taxon>Actinomycetes</taxon>
        <taxon>Actinopolysporales</taxon>
        <taxon>Actinopolysporaceae</taxon>
        <taxon>Actinopolyspora</taxon>
    </lineage>
</organism>
<evidence type="ECO:0008006" key="6">
    <source>
        <dbReference type="Google" id="ProtNLM"/>
    </source>
</evidence>
<feature type="domain" description="DUF3097" evidence="3">
    <location>
        <begin position="26"/>
        <end position="89"/>
    </location>
</feature>
<dbReference type="Proteomes" id="UP000199497">
    <property type="component" value="Unassembled WGS sequence"/>
</dbReference>
<feature type="domain" description="DUF3097" evidence="2">
    <location>
        <begin position="119"/>
        <end position="275"/>
    </location>
</feature>
<evidence type="ECO:0000256" key="1">
    <source>
        <dbReference type="SAM" id="MobiDB-lite"/>
    </source>
</evidence>
<dbReference type="Pfam" id="PF22845">
    <property type="entry name" value="DUF3097_N"/>
    <property type="match status" value="1"/>
</dbReference>
<protein>
    <recommendedName>
        <fullName evidence="6">DUF3097 domain-containing protein</fullName>
    </recommendedName>
</protein>
<gene>
    <name evidence="4" type="ORF">SAMN04487905_11546</name>
</gene>
<dbReference type="InterPro" id="IPR021447">
    <property type="entry name" value="DUF3097_C"/>
</dbReference>
<dbReference type="STRING" id="405564.SAMN04487905_11546"/>
<sequence>MIPVRSTDYGRDVLATGRDRRESPPELPAEPGTVVEDATGEFCGAVVRLERGEFTKHNVILEDRHGCQRAFPMRTGGFRHEGRRVTLVPAVAATDRFSRRSASGSLAVADAPARTARASRIWVEGLHDAELLERVWGHDLRVAGVVVEPLHGLDDLPRQVAEFEAGPERRLGVLVDHFVTGSKETRLAERVDTADVLVTGHPYVDVWQAVRPAAVGITEWPEVDRRYDWKTGVCRELGWADPTEGWRRVLAGVRDFRDLRPPLLGAVERLIDFVTLAGD</sequence>
<evidence type="ECO:0000259" key="2">
    <source>
        <dbReference type="Pfam" id="PF11296"/>
    </source>
</evidence>
<evidence type="ECO:0000313" key="4">
    <source>
        <dbReference type="EMBL" id="SDP93850.1"/>
    </source>
</evidence>
<accession>A0A1H0WTC6</accession>
<feature type="region of interest" description="Disordered" evidence="1">
    <location>
        <begin position="1"/>
        <end position="32"/>
    </location>
</feature>